<dbReference type="AlphaFoldDB" id="A0A140NFP0"/>
<dbReference type="EMBL" id="CP003488">
    <property type="protein sequence ID" value="AFH92554.1"/>
    <property type="molecule type" value="Genomic_DNA"/>
</dbReference>
<dbReference type="HOGENOM" id="CLU_069126_0_0_6"/>
<dbReference type="PATRIC" id="fig|1157951.4.peg.660"/>
<gene>
    <name evidence="1" type="ordered locus">S70_03325</name>
</gene>
<reference evidence="2" key="2">
    <citation type="submission" date="2012-04" db="EMBL/GenBank/DDBJ databases">
        <title>Complete genome sequence of Providencia stuartii clinical isolate MRSN 2154.</title>
        <authorList>
            <person name="Clifford R.J."/>
            <person name="Hang J."/>
            <person name="Riley M.C."/>
            <person name="Onmus-Leone F."/>
            <person name="Kuschner R.A."/>
            <person name="Lesho E.P."/>
            <person name="Waterman P.E."/>
        </authorList>
    </citation>
    <scope>NUCLEOTIDE SEQUENCE [LARGE SCALE GENOMIC DNA]</scope>
    <source>
        <strain evidence="2">MRSN 2154</strain>
    </source>
</reference>
<proteinExistence type="predicted"/>
<dbReference type="KEGG" id="psi:S70_03325"/>
<dbReference type="RefSeq" id="WP_004921562.1">
    <property type="nucleotide sequence ID" value="NC_017731.1"/>
</dbReference>
<name>A0A140NFP0_PROSM</name>
<accession>A0A140NFP0</accession>
<reference evidence="1 2" key="1">
    <citation type="journal article" date="2012" name="J. Bacteriol.">
        <title>Complete Genome Sequence of Providencia stuartii Clinical Isolate MRSN 2154.</title>
        <authorList>
            <person name="Clifford R.J."/>
            <person name="Hang J."/>
            <person name="Riley M.C."/>
            <person name="Onmus-Leone F."/>
            <person name="Kuschner R.A."/>
            <person name="Lesho E.P."/>
            <person name="Waterman P.E."/>
        </authorList>
    </citation>
    <scope>NUCLEOTIDE SEQUENCE [LARGE SCALE GENOMIC DNA]</scope>
    <source>
        <strain evidence="1 2">MRSN 2154</strain>
    </source>
</reference>
<sequence>MNEKQSQTLSAEKLYENALISIQLGIEDFKKSQLPLDDGGNPFRTLSAIRNLYAGMLLLFKYRIIISVNSEEEAYQLIFSPPHKILPHPDGKGGVIWKPDGKFKQTTIDVEGIKQRFEKFEIVVNWDAILKLQKSRNDLEHLHPRNSHGELANFVADLFPILNDFITNELSENPTELLGSSWLIMLEHQDFYQKKLTECKESWQNANIPLGMLEFLNECKCQECGSSLLMANSEDIKNGYAVDSDEDKFKYNCVSCNYSDLIAPLLINEFDHNFFYWPPNGDEPTYEGCVECMHDTFVIQEQECRWCGYELGYTRCNACDVILTQDDQDCSGLCGDCNYRMNYH</sequence>
<dbReference type="OrthoDB" id="5941857at2"/>
<dbReference type="GeneID" id="93518595"/>
<dbReference type="Proteomes" id="UP000005012">
    <property type="component" value="Chromosome"/>
</dbReference>
<evidence type="ECO:0000313" key="1">
    <source>
        <dbReference type="EMBL" id="AFH92554.1"/>
    </source>
</evidence>
<evidence type="ECO:0000313" key="2">
    <source>
        <dbReference type="Proteomes" id="UP000005012"/>
    </source>
</evidence>
<protein>
    <submittedName>
        <fullName evidence="1">Uncharacterized protein</fullName>
    </submittedName>
</protein>
<organism evidence="1 2">
    <name type="scientific">Providencia stuartii (strain MRSN 2154)</name>
    <dbReference type="NCBI Taxonomy" id="1157951"/>
    <lineage>
        <taxon>Bacteria</taxon>
        <taxon>Pseudomonadati</taxon>
        <taxon>Pseudomonadota</taxon>
        <taxon>Gammaproteobacteria</taxon>
        <taxon>Enterobacterales</taxon>
        <taxon>Morganellaceae</taxon>
        <taxon>Providencia</taxon>
    </lineage>
</organism>